<dbReference type="InterPro" id="IPR021109">
    <property type="entry name" value="Peptidase_aspartic_dom_sf"/>
</dbReference>
<feature type="coiled-coil region" evidence="1">
    <location>
        <begin position="327"/>
        <end position="354"/>
    </location>
</feature>
<evidence type="ECO:0000313" key="2">
    <source>
        <dbReference type="EMBL" id="RPB19942.1"/>
    </source>
</evidence>
<reference evidence="2 3" key="1">
    <citation type="journal article" date="2018" name="Nat. Ecol. Evol.">
        <title>Pezizomycetes genomes reveal the molecular basis of ectomycorrhizal truffle lifestyle.</title>
        <authorList>
            <person name="Murat C."/>
            <person name="Payen T."/>
            <person name="Noel B."/>
            <person name="Kuo A."/>
            <person name="Morin E."/>
            <person name="Chen J."/>
            <person name="Kohler A."/>
            <person name="Krizsan K."/>
            <person name="Balestrini R."/>
            <person name="Da Silva C."/>
            <person name="Montanini B."/>
            <person name="Hainaut M."/>
            <person name="Levati E."/>
            <person name="Barry K.W."/>
            <person name="Belfiori B."/>
            <person name="Cichocki N."/>
            <person name="Clum A."/>
            <person name="Dockter R.B."/>
            <person name="Fauchery L."/>
            <person name="Guy J."/>
            <person name="Iotti M."/>
            <person name="Le Tacon F."/>
            <person name="Lindquist E.A."/>
            <person name="Lipzen A."/>
            <person name="Malagnac F."/>
            <person name="Mello A."/>
            <person name="Molinier V."/>
            <person name="Miyauchi S."/>
            <person name="Poulain J."/>
            <person name="Riccioni C."/>
            <person name="Rubini A."/>
            <person name="Sitrit Y."/>
            <person name="Splivallo R."/>
            <person name="Traeger S."/>
            <person name="Wang M."/>
            <person name="Zifcakova L."/>
            <person name="Wipf D."/>
            <person name="Zambonelli A."/>
            <person name="Paolocci F."/>
            <person name="Nowrousian M."/>
            <person name="Ottonello S."/>
            <person name="Baldrian P."/>
            <person name="Spatafora J.W."/>
            <person name="Henrissat B."/>
            <person name="Nagy L.G."/>
            <person name="Aury J.M."/>
            <person name="Wincker P."/>
            <person name="Grigoriev I.V."/>
            <person name="Bonfante P."/>
            <person name="Martin F.M."/>
        </authorList>
    </citation>
    <scope>NUCLEOTIDE SEQUENCE [LARGE SCALE GENOMIC DNA]</scope>
    <source>
        <strain evidence="2 3">ATCC MYA-4762</strain>
    </source>
</reference>
<gene>
    <name evidence="2" type="ORF">L211DRAFT_870938</name>
</gene>
<keyword evidence="1" id="KW-0175">Coiled coil</keyword>
<evidence type="ECO:0000256" key="1">
    <source>
        <dbReference type="SAM" id="Coils"/>
    </source>
</evidence>
<dbReference type="CDD" id="cd00303">
    <property type="entry name" value="retropepsin_like"/>
    <property type="match status" value="1"/>
</dbReference>
<organism evidence="2 3">
    <name type="scientific">Terfezia boudieri ATCC MYA-4762</name>
    <dbReference type="NCBI Taxonomy" id="1051890"/>
    <lineage>
        <taxon>Eukaryota</taxon>
        <taxon>Fungi</taxon>
        <taxon>Dikarya</taxon>
        <taxon>Ascomycota</taxon>
        <taxon>Pezizomycotina</taxon>
        <taxon>Pezizomycetes</taxon>
        <taxon>Pezizales</taxon>
        <taxon>Pezizaceae</taxon>
        <taxon>Terfezia</taxon>
    </lineage>
</organism>
<evidence type="ECO:0000313" key="3">
    <source>
        <dbReference type="Proteomes" id="UP000267821"/>
    </source>
</evidence>
<dbReference type="Proteomes" id="UP000267821">
    <property type="component" value="Unassembled WGS sequence"/>
</dbReference>
<protein>
    <recommendedName>
        <fullName evidence="4">Peptidase A2 domain-containing protein</fullName>
    </recommendedName>
</protein>
<dbReference type="InParanoid" id="A0A3N4LER3"/>
<dbReference type="EMBL" id="ML121580">
    <property type="protein sequence ID" value="RPB19942.1"/>
    <property type="molecule type" value="Genomic_DNA"/>
</dbReference>
<sequence length="421" mass="47829">MEDTIRVQLPRRANMAPRRVNVAAKEEEEQEWSPAFLVGAFFGKTFNQDVLLDCGATCSLVSPELSTKILRENTGYTVIKPEREMSVTGIGGKSTVEGWVKIVIDLGKGVVAEHTLLICRVGGGYEVLLGKPFLAMIDAKVGMRHDYIEVPRMNGPPILLEGRRYVGGRKWMFSETAKSEKCLIYTTTDYNPYTVKHLKVTPRVLARALAIWVEVEDQPVNSYRRADEGVELRADEGVELRADEGVELRADEGVELRADEGVESGNRSALEERMKKAISQYFARVGKLTKSRKAGAWAGNLVLPMEVGRYEDKMVFLRNEKLDEIRHLATERQLKAWEHRVEQYQAKLRDHEYLVGDLVLFQNYAKRHKPGSPWEDRWKGPARITYITSKGKIDFQTTNGTIHKGWHTDRVKPFILRELAA</sequence>
<dbReference type="OrthoDB" id="128412at2759"/>
<proteinExistence type="predicted"/>
<name>A0A3N4LER3_9PEZI</name>
<keyword evidence="3" id="KW-1185">Reference proteome</keyword>
<evidence type="ECO:0008006" key="4">
    <source>
        <dbReference type="Google" id="ProtNLM"/>
    </source>
</evidence>
<accession>A0A3N4LER3</accession>
<dbReference type="AlphaFoldDB" id="A0A3N4LER3"/>
<dbReference type="Gene3D" id="2.40.70.10">
    <property type="entry name" value="Acid Proteases"/>
    <property type="match status" value="1"/>
</dbReference>